<dbReference type="Proteomes" id="UP001595798">
    <property type="component" value="Unassembled WGS sequence"/>
</dbReference>
<evidence type="ECO:0000313" key="2">
    <source>
        <dbReference type="EMBL" id="MFC4259898.1"/>
    </source>
</evidence>
<keyword evidence="3" id="KW-1185">Reference proteome</keyword>
<dbReference type="EMBL" id="JBHSDI010000016">
    <property type="protein sequence ID" value="MFC4259898.1"/>
    <property type="molecule type" value="Genomic_DNA"/>
</dbReference>
<comment type="caution">
    <text evidence="2">The sequence shown here is derived from an EMBL/GenBank/DDBJ whole genome shotgun (WGS) entry which is preliminary data.</text>
</comment>
<dbReference type="GO" id="GO:0016787">
    <property type="term" value="F:hydrolase activity"/>
    <property type="evidence" value="ECO:0007669"/>
    <property type="project" value="UniProtKB-KW"/>
</dbReference>
<sequence length="312" mass="34548">MNKVHLGWPVVLLIIVLLAACSRHDVYHWIIDYERGQAGLESSELRVGDLSVAYLSNSVEEPERVLLMVHGFGGNKDNWVRMAPYLPEDYRLLIPDLAGHGDSSVGSSDDYTVEAQAATLAAFLDKLGVQRVDMAGNSMGGGITVYFASRYPDRVRTIALYDPAGSTRYPSELDEALARGENPLVVEEPGDMDDLMDFVLEKRPFMPWPLASVMEEKAMAREEVNEAIFEAIRSSGEIMSLESVLSSVEAPALIVWGRQDRVLAPENAEVFAEGIQTSRVVLLDGVGHVPMLEVPERSANLWHDFLQQHPVQ</sequence>
<dbReference type="RefSeq" id="WP_379887887.1">
    <property type="nucleotide sequence ID" value="NZ_JBHSDI010000016.1"/>
</dbReference>
<dbReference type="PROSITE" id="PS51257">
    <property type="entry name" value="PROKAR_LIPOPROTEIN"/>
    <property type="match status" value="1"/>
</dbReference>
<dbReference type="PANTHER" id="PTHR43798:SF5">
    <property type="entry name" value="MONOACYLGLYCEROL LIPASE ABHD6"/>
    <property type="match status" value="1"/>
</dbReference>
<organism evidence="2 3">
    <name type="scientific">Marinobacter lacisalsi</name>
    <dbReference type="NCBI Taxonomy" id="475979"/>
    <lineage>
        <taxon>Bacteria</taxon>
        <taxon>Pseudomonadati</taxon>
        <taxon>Pseudomonadota</taxon>
        <taxon>Gammaproteobacteria</taxon>
        <taxon>Pseudomonadales</taxon>
        <taxon>Marinobacteraceae</taxon>
        <taxon>Marinobacter</taxon>
    </lineage>
</organism>
<dbReference type="InterPro" id="IPR000073">
    <property type="entry name" value="AB_hydrolase_1"/>
</dbReference>
<reference evidence="3" key="1">
    <citation type="journal article" date="2019" name="Int. J. Syst. Evol. Microbiol.">
        <title>The Global Catalogue of Microorganisms (GCM) 10K type strain sequencing project: providing services to taxonomists for standard genome sequencing and annotation.</title>
        <authorList>
            <consortium name="The Broad Institute Genomics Platform"/>
            <consortium name="The Broad Institute Genome Sequencing Center for Infectious Disease"/>
            <person name="Wu L."/>
            <person name="Ma J."/>
        </authorList>
    </citation>
    <scope>NUCLEOTIDE SEQUENCE [LARGE SCALE GENOMIC DNA]</scope>
    <source>
        <strain evidence="3">CECT 7297</strain>
    </source>
</reference>
<dbReference type="SUPFAM" id="SSF53474">
    <property type="entry name" value="alpha/beta-Hydrolases"/>
    <property type="match status" value="1"/>
</dbReference>
<evidence type="ECO:0000259" key="1">
    <source>
        <dbReference type="Pfam" id="PF00561"/>
    </source>
</evidence>
<gene>
    <name evidence="2" type="ORF">ACFOZ5_12735</name>
</gene>
<accession>A0ABV8QJM1</accession>
<dbReference type="Gene3D" id="3.40.50.1820">
    <property type="entry name" value="alpha/beta hydrolase"/>
    <property type="match status" value="1"/>
</dbReference>
<keyword evidence="2" id="KW-0378">Hydrolase</keyword>
<dbReference type="PRINTS" id="PR00111">
    <property type="entry name" value="ABHYDROLASE"/>
</dbReference>
<evidence type="ECO:0000313" key="3">
    <source>
        <dbReference type="Proteomes" id="UP001595798"/>
    </source>
</evidence>
<protein>
    <submittedName>
        <fullName evidence="2">Alpha/beta fold hydrolase</fullName>
    </submittedName>
</protein>
<proteinExistence type="predicted"/>
<dbReference type="Pfam" id="PF00561">
    <property type="entry name" value="Abhydrolase_1"/>
    <property type="match status" value="1"/>
</dbReference>
<dbReference type="InterPro" id="IPR029058">
    <property type="entry name" value="AB_hydrolase_fold"/>
</dbReference>
<name>A0ABV8QJM1_9GAMM</name>
<dbReference type="InterPro" id="IPR050266">
    <property type="entry name" value="AB_hydrolase_sf"/>
</dbReference>
<feature type="domain" description="AB hydrolase-1" evidence="1">
    <location>
        <begin position="65"/>
        <end position="176"/>
    </location>
</feature>
<dbReference type="PANTHER" id="PTHR43798">
    <property type="entry name" value="MONOACYLGLYCEROL LIPASE"/>
    <property type="match status" value="1"/>
</dbReference>